<dbReference type="SUPFAM" id="SSF47598">
    <property type="entry name" value="Ribbon-helix-helix"/>
    <property type="match status" value="1"/>
</dbReference>
<evidence type="ECO:0000313" key="2">
    <source>
        <dbReference type="EMBL" id="VVE85367.1"/>
    </source>
</evidence>
<dbReference type="AlphaFoldDB" id="A0A5E5BJA5"/>
<dbReference type="GO" id="GO:0006355">
    <property type="term" value="P:regulation of DNA-templated transcription"/>
    <property type="evidence" value="ECO:0007669"/>
    <property type="project" value="InterPro"/>
</dbReference>
<dbReference type="InterPro" id="IPR010985">
    <property type="entry name" value="Ribbon_hlx_hlx"/>
</dbReference>
<name>A0A5E5BJA5_9BURK</name>
<dbReference type="Proteomes" id="UP000335538">
    <property type="component" value="Unassembled WGS sequence"/>
</dbReference>
<organism evidence="2 3">
    <name type="scientific">Pandoraea sputorum</name>
    <dbReference type="NCBI Taxonomy" id="93222"/>
    <lineage>
        <taxon>Bacteria</taxon>
        <taxon>Pseudomonadati</taxon>
        <taxon>Pseudomonadota</taxon>
        <taxon>Betaproteobacteria</taxon>
        <taxon>Burkholderiales</taxon>
        <taxon>Burkholderiaceae</taxon>
        <taxon>Pandoraea</taxon>
    </lineage>
</organism>
<protein>
    <recommendedName>
        <fullName evidence="4">Arc-like DNA binding domain-containing protein</fullName>
    </recommendedName>
</protein>
<gene>
    <name evidence="2" type="ORF">PSP31121_05198</name>
</gene>
<proteinExistence type="predicted"/>
<evidence type="ECO:0000313" key="3">
    <source>
        <dbReference type="Proteomes" id="UP000335538"/>
    </source>
</evidence>
<accession>A0A5E5BJA5</accession>
<dbReference type="Gene3D" id="1.10.1220.10">
    <property type="entry name" value="Met repressor-like"/>
    <property type="match status" value="1"/>
</dbReference>
<dbReference type="InterPro" id="IPR013321">
    <property type="entry name" value="Arc_rbn_hlx_hlx"/>
</dbReference>
<reference evidence="2 3" key="1">
    <citation type="submission" date="2019-08" db="EMBL/GenBank/DDBJ databases">
        <authorList>
            <person name="Peeters C."/>
        </authorList>
    </citation>
    <scope>NUCLEOTIDE SEQUENCE [LARGE SCALE GENOMIC DNA]</scope>
    <source>
        <strain evidence="2 3">LMG 31121</strain>
    </source>
</reference>
<feature type="region of interest" description="Disordered" evidence="1">
    <location>
        <begin position="42"/>
        <end position="62"/>
    </location>
</feature>
<dbReference type="EMBL" id="CABPSR010000026">
    <property type="protein sequence ID" value="VVE85367.1"/>
    <property type="molecule type" value="Genomic_DNA"/>
</dbReference>
<evidence type="ECO:0008006" key="4">
    <source>
        <dbReference type="Google" id="ProtNLM"/>
    </source>
</evidence>
<evidence type="ECO:0000256" key="1">
    <source>
        <dbReference type="SAM" id="MobiDB-lite"/>
    </source>
</evidence>
<sequence length="62" mass="7349">MEEVIRSQYRIPRALHDWLVTRAKDEQRSRNAQLVVELRARMQAAAEPPSPVQPWPDDRNNR</sequence>